<dbReference type="Gene3D" id="3.30.2010.10">
    <property type="entry name" value="Metalloproteases ('zincins'), catalytic domain"/>
    <property type="match status" value="1"/>
</dbReference>
<dbReference type="OrthoDB" id="9811177at2"/>
<proteinExistence type="predicted"/>
<reference evidence="2 3" key="1">
    <citation type="submission" date="2018-06" db="EMBL/GenBank/DDBJ databases">
        <authorList>
            <consortium name="Pathogen Informatics"/>
            <person name="Doyle S."/>
        </authorList>
    </citation>
    <scope>NUCLEOTIDE SEQUENCE [LARGE SCALE GENOMIC DNA]</scope>
    <source>
        <strain evidence="2 3">NCTC13163</strain>
    </source>
</reference>
<gene>
    <name evidence="2" type="ORF">NCTC13163_01488</name>
</gene>
<dbReference type="RefSeq" id="WP_029335004.1">
    <property type="nucleotide sequence ID" value="NZ_UGGP01000001.1"/>
</dbReference>
<dbReference type="EMBL" id="UGGP01000001">
    <property type="protein sequence ID" value="STO08119.1"/>
    <property type="molecule type" value="Genomic_DNA"/>
</dbReference>
<dbReference type="Proteomes" id="UP000254060">
    <property type="component" value="Unassembled WGS sequence"/>
</dbReference>
<sequence>MSVTVIRHKRRKRVAFYVTAEGVELRIPARLPQRVVDAILRDHADWIEARLAAIPKASRLPEDRLLYQGDAVPLIRSGSARSFTYDGQTFRCPEQWDETALRDAYEAWLRTKAVGHVTERASRYERLLRVRASNVRIGHQKTRWGSCSSKGAISINVRLMLAPPEVLDYVIAHEWCHLVHFDHSKAFWEAVASVYPNVAWAKDWLRQNGHTLRI</sequence>
<evidence type="ECO:0000313" key="2">
    <source>
        <dbReference type="EMBL" id="STO08119.1"/>
    </source>
</evidence>
<feature type="domain" description="YgjP-like metallopeptidase" evidence="1">
    <location>
        <begin position="12"/>
        <end position="208"/>
    </location>
</feature>
<evidence type="ECO:0000313" key="3">
    <source>
        <dbReference type="Proteomes" id="UP000254060"/>
    </source>
</evidence>
<accession>A0A377FTH1</accession>
<dbReference type="PANTHER" id="PTHR30399:SF1">
    <property type="entry name" value="UTP PYROPHOSPHATASE"/>
    <property type="match status" value="1"/>
</dbReference>
<dbReference type="AlphaFoldDB" id="A0A377FTH1"/>
<name>A0A377FTH1_9BACL</name>
<protein>
    <submittedName>
        <fullName evidence="2">Protein of uncharacterized function DUF45</fullName>
    </submittedName>
</protein>
<dbReference type="InterPro" id="IPR002725">
    <property type="entry name" value="YgjP-like_metallopeptidase"/>
</dbReference>
<dbReference type="CDD" id="cd07344">
    <property type="entry name" value="M48_yhfN_like"/>
    <property type="match status" value="1"/>
</dbReference>
<organism evidence="2 3">
    <name type="scientific">Exiguobacterium aurantiacum</name>
    <dbReference type="NCBI Taxonomy" id="33987"/>
    <lineage>
        <taxon>Bacteria</taxon>
        <taxon>Bacillati</taxon>
        <taxon>Bacillota</taxon>
        <taxon>Bacilli</taxon>
        <taxon>Bacillales</taxon>
        <taxon>Bacillales Family XII. Incertae Sedis</taxon>
        <taxon>Exiguobacterium</taxon>
    </lineage>
</organism>
<evidence type="ECO:0000259" key="1">
    <source>
        <dbReference type="Pfam" id="PF01863"/>
    </source>
</evidence>
<dbReference type="PANTHER" id="PTHR30399">
    <property type="entry name" value="UNCHARACTERIZED PROTEIN YGJP"/>
    <property type="match status" value="1"/>
</dbReference>
<dbReference type="InterPro" id="IPR053136">
    <property type="entry name" value="UTP_pyrophosphatase-like"/>
</dbReference>
<dbReference type="Pfam" id="PF01863">
    <property type="entry name" value="YgjP-like"/>
    <property type="match status" value="1"/>
</dbReference>
<dbReference type="STRING" id="1397694.GCA_000702585_01986"/>